<proteinExistence type="predicted"/>
<sequence>MNTIKFTVVAAFVFLLFPLRGKGQRVEIYTDQRSNTYAAINLVDMPRNVEDRNANDSFYTEVQLFETDETTPVTGTDGGNVYVKRITRHYTNGTNIQDPDKNLSRRFILSSQLISSDGTTPSPVGAVTWAQANGYLSTANSQRFIDPPTASAAMTGCSAYQGKDGQDTKGTWRVPTHREGAIIIAFQKELEATRDETGFVTFSRSSTTTTQYWLATEFYGSTDAWYMSFATVATDNSLNSKSKNTYYYLRCIRDIEVE</sequence>
<comment type="caution">
    <text evidence="1">The sequence shown here is derived from an EMBL/GenBank/DDBJ whole genome shotgun (WGS) entry which is preliminary data.</text>
</comment>
<dbReference type="EMBL" id="LFJV01000016">
    <property type="protein sequence ID" value="KMM34541.1"/>
    <property type="molecule type" value="Genomic_DNA"/>
</dbReference>
<dbReference type="RefSeq" id="WP_048314831.1">
    <property type="nucleotide sequence ID" value="NZ_AP031410.1"/>
</dbReference>
<reference evidence="1 2" key="1">
    <citation type="submission" date="2015-06" db="EMBL/GenBank/DDBJ databases">
        <title>Draft Genome Sequence of Parabacteroides goldsteinii with Putative Novel Metallo-Beta-Lactamases Isolated from a Blood Culture from a Human Patient.</title>
        <authorList>
            <person name="Krogh T.J."/>
            <person name="Agergaard C.N."/>
            <person name="Moller-Jensen J."/>
            <person name="Justesen U.S."/>
        </authorList>
    </citation>
    <scope>NUCLEOTIDE SEQUENCE [LARGE SCALE GENOMIC DNA]</scope>
    <source>
        <strain evidence="1 2">910340</strain>
    </source>
</reference>
<evidence type="ECO:0000313" key="2">
    <source>
        <dbReference type="Proteomes" id="UP000036166"/>
    </source>
</evidence>
<dbReference type="PATRIC" id="fig|328812.4.peg.1475"/>
<organism evidence="1 2">
    <name type="scientific">Parabacteroides goldsteinii</name>
    <dbReference type="NCBI Taxonomy" id="328812"/>
    <lineage>
        <taxon>Bacteria</taxon>
        <taxon>Pseudomonadati</taxon>
        <taxon>Bacteroidota</taxon>
        <taxon>Bacteroidia</taxon>
        <taxon>Bacteroidales</taxon>
        <taxon>Tannerellaceae</taxon>
        <taxon>Parabacteroides</taxon>
    </lineage>
</organism>
<dbReference type="Proteomes" id="UP000036166">
    <property type="component" value="Unassembled WGS sequence"/>
</dbReference>
<name>A0A0J6CEE3_9BACT</name>
<dbReference type="AlphaFoldDB" id="A0A0J6CEE3"/>
<protein>
    <recommendedName>
        <fullName evidence="3">DUF1566 domain-containing protein</fullName>
    </recommendedName>
</protein>
<evidence type="ECO:0008006" key="3">
    <source>
        <dbReference type="Google" id="ProtNLM"/>
    </source>
</evidence>
<gene>
    <name evidence="1" type="ORF">ACM15_06525</name>
</gene>
<evidence type="ECO:0000313" key="1">
    <source>
        <dbReference type="EMBL" id="KMM34541.1"/>
    </source>
</evidence>
<accession>A0A0J6CEE3</accession>